<dbReference type="GO" id="GO:0005829">
    <property type="term" value="C:cytosol"/>
    <property type="evidence" value="ECO:0007669"/>
    <property type="project" value="TreeGrafter"/>
</dbReference>
<dbReference type="InterPro" id="IPR006162">
    <property type="entry name" value="Ppantetheine_attach_site"/>
</dbReference>
<dbReference type="InterPro" id="IPR000873">
    <property type="entry name" value="AMP-dep_synth/lig_dom"/>
</dbReference>
<dbReference type="InterPro" id="IPR045851">
    <property type="entry name" value="AMP-bd_C_sf"/>
</dbReference>
<dbReference type="InterPro" id="IPR025110">
    <property type="entry name" value="AMP-bd_C"/>
</dbReference>
<dbReference type="GO" id="GO:0003824">
    <property type="term" value="F:catalytic activity"/>
    <property type="evidence" value="ECO:0007669"/>
    <property type="project" value="InterPro"/>
</dbReference>
<dbReference type="CDD" id="cd19543">
    <property type="entry name" value="DCL_NRPS"/>
    <property type="match status" value="1"/>
</dbReference>
<dbReference type="CDD" id="cd12117">
    <property type="entry name" value="A_NRPS_Srf_like"/>
    <property type="match status" value="1"/>
</dbReference>
<dbReference type="FunFam" id="1.10.1200.10:FF:000005">
    <property type="entry name" value="Nonribosomal peptide synthetase 1"/>
    <property type="match status" value="1"/>
</dbReference>
<comment type="similarity">
    <text evidence="2">Belongs to the ATP-dependent AMP-binding enzyme family.</text>
</comment>
<dbReference type="InterPro" id="IPR029058">
    <property type="entry name" value="AB_hydrolase_fold"/>
</dbReference>
<protein>
    <submittedName>
        <fullName evidence="7">Lichenysin synthetase C</fullName>
    </submittedName>
</protein>
<dbReference type="PROSITE" id="PS50075">
    <property type="entry name" value="CARRIER"/>
    <property type="match status" value="1"/>
</dbReference>
<dbReference type="Gene3D" id="3.30.559.30">
    <property type="entry name" value="Nonribosomal peptide synthetase, condensation domain"/>
    <property type="match status" value="1"/>
</dbReference>
<dbReference type="SUPFAM" id="SSF52777">
    <property type="entry name" value="CoA-dependent acyltransferases"/>
    <property type="match status" value="2"/>
</dbReference>
<dbReference type="InterPro" id="IPR036736">
    <property type="entry name" value="ACP-like_sf"/>
</dbReference>
<evidence type="ECO:0000256" key="1">
    <source>
        <dbReference type="ARBA" id="ARBA00001957"/>
    </source>
</evidence>
<reference evidence="7" key="1">
    <citation type="journal article" date="1999" name="J. Bacteriol.">
        <title>Molecular and biochemical characterization of the protein template controlling biosynthesis of the lipopeptide lichenysin.</title>
        <authorList>
            <person name="Konz D."/>
            <person name="Doekel S."/>
            <person name="Marahiel M.A."/>
        </authorList>
    </citation>
    <scope>NUCLEOTIDE SEQUENCE</scope>
    <source>
        <strain evidence="7">ATCC 10716</strain>
    </source>
</reference>
<dbReference type="InterPro" id="IPR020806">
    <property type="entry name" value="PKS_PP-bd"/>
</dbReference>
<dbReference type="Pfam" id="PF00975">
    <property type="entry name" value="Thioesterase"/>
    <property type="match status" value="1"/>
</dbReference>
<dbReference type="InterPro" id="IPR020802">
    <property type="entry name" value="TesA-like"/>
</dbReference>
<feature type="domain" description="Carrier" evidence="6">
    <location>
        <begin position="979"/>
        <end position="1054"/>
    </location>
</feature>
<dbReference type="Pfam" id="PF00668">
    <property type="entry name" value="Condensation"/>
    <property type="match status" value="1"/>
</dbReference>
<evidence type="ECO:0000256" key="2">
    <source>
        <dbReference type="ARBA" id="ARBA00006432"/>
    </source>
</evidence>
<dbReference type="InterPro" id="IPR009081">
    <property type="entry name" value="PP-bd_ACP"/>
</dbReference>
<evidence type="ECO:0000256" key="3">
    <source>
        <dbReference type="ARBA" id="ARBA00022450"/>
    </source>
</evidence>
<dbReference type="PROSITE" id="PS00455">
    <property type="entry name" value="AMP_BINDING"/>
    <property type="match status" value="1"/>
</dbReference>
<dbReference type="Gene3D" id="3.40.50.980">
    <property type="match status" value="2"/>
</dbReference>
<dbReference type="Pfam" id="PF00550">
    <property type="entry name" value="PP-binding"/>
    <property type="match status" value="1"/>
</dbReference>
<dbReference type="FunFam" id="3.40.50.12780:FF:000012">
    <property type="entry name" value="Non-ribosomal peptide synthetase"/>
    <property type="match status" value="1"/>
</dbReference>
<dbReference type="FunFam" id="3.30.300.30:FF:000010">
    <property type="entry name" value="Enterobactin synthetase component F"/>
    <property type="match status" value="1"/>
</dbReference>
<dbReference type="FunFam" id="3.30.559.10:FF:000012">
    <property type="entry name" value="Non-ribosomal peptide synthetase"/>
    <property type="match status" value="1"/>
</dbReference>
<dbReference type="FunFam" id="2.30.38.10:FF:000001">
    <property type="entry name" value="Non-ribosomal peptide synthetase PvdI"/>
    <property type="match status" value="1"/>
</dbReference>
<dbReference type="InterPro" id="IPR001242">
    <property type="entry name" value="Condensation_dom"/>
</dbReference>
<dbReference type="GO" id="GO:0043041">
    <property type="term" value="P:amino acid activation for nonribosomal peptide biosynthetic process"/>
    <property type="evidence" value="ECO:0007669"/>
    <property type="project" value="TreeGrafter"/>
</dbReference>
<keyword evidence="3" id="KW-0596">Phosphopantetheine</keyword>
<dbReference type="InterPro" id="IPR001031">
    <property type="entry name" value="Thioesterase"/>
</dbReference>
<dbReference type="Gene3D" id="2.30.38.10">
    <property type="entry name" value="Luciferase, Domain 3"/>
    <property type="match status" value="1"/>
</dbReference>
<dbReference type="Gene3D" id="3.30.559.10">
    <property type="entry name" value="Chloramphenicol acetyltransferase-like domain"/>
    <property type="match status" value="1"/>
</dbReference>
<dbReference type="InterPro" id="IPR010071">
    <property type="entry name" value="AA_adenyl_dom"/>
</dbReference>
<name>O66071_BACLI</name>
<dbReference type="ESTHER" id="bacli-LICC">
    <property type="family name" value="Thioesterase"/>
</dbReference>
<dbReference type="PANTHER" id="PTHR45527:SF1">
    <property type="entry name" value="FATTY ACID SYNTHASE"/>
    <property type="match status" value="1"/>
</dbReference>
<dbReference type="SUPFAM" id="SSF56801">
    <property type="entry name" value="Acetyl-CoA synthetase-like"/>
    <property type="match status" value="1"/>
</dbReference>
<dbReference type="EMBL" id="U95370">
    <property type="protein sequence ID" value="AAD04759.1"/>
    <property type="molecule type" value="Genomic_DNA"/>
</dbReference>
<evidence type="ECO:0000313" key="7">
    <source>
        <dbReference type="EMBL" id="AAD04759.1"/>
    </source>
</evidence>
<evidence type="ECO:0000259" key="6">
    <source>
        <dbReference type="PROSITE" id="PS50075"/>
    </source>
</evidence>
<dbReference type="SMART" id="SM00823">
    <property type="entry name" value="PKS_PP"/>
    <property type="match status" value="1"/>
</dbReference>
<gene>
    <name evidence="7" type="primary">licC</name>
</gene>
<dbReference type="FunFam" id="3.40.50.980:FF:000002">
    <property type="entry name" value="Enterobactin synthetase component F"/>
    <property type="match status" value="1"/>
</dbReference>
<sequence length="1288" mass="144903">MKGDTILSQFKKEHVQDIYYLSPMQEGMLFHTLLHPGQSFYIEQISMQVKGSFQKDILEKSMNVIIGRYDIFRTVFVHEKMKRPVQVVLKERSFQAEEIDLSGLSEAEQNERIEDYKRKDKEKGFNLSKDIPMRTAVFKKGQDRYEWVWSYHHILLDGWCFGIVVQELFEVYNALRENRLYSLGPVKPYKDYIKWLESQDKQRSLAYWEHHLAGFEGQTTFSEQRKKPEQAGNQPEELLFTLPKEDTEVFTQLAKAHHTTLSTALQAVWSVLLSRYQRSRDLIFGTVVSGRPADIQGVEHMVGLFINVVPKRVTFGAHTTFTELVAELQKQALEAEPHQYMPLYDIQSHIAAPNLIDHIIVFENYPLQEANKQHEEKNLGFTMDDITVFEKSNYDLNLLASPGEEMLLKLAYNRNVFEPSFILQLKEQLLTAIREIITNPEQPLDDICVVSKKEKERLLHEFNGQVQRKQTGLTIPQRFEQCAEALPEQPAVSAAGRTLTYRELNEQANKVAHLLRKKNVGRGEPVALLFRRSPEMVIAILAVLKAGGAYLPIDPEYPEARIQYMLEDSGAVCMLTQEELAGQAASLSFHQNTILIDDPAVSAESGRNLEIAAEPDDLAYIMYTSGTTGKPKGNLTTHANITRVVKETNYISLSEKDTLLSLSNYAFDGFTFDVYGALLNGAKLVVADQATILHIGKLTETIQKENITVMFVTTALFNLLVDAGTEWMKGIRKVLFGGERSSVSHVKKAFAAMGPDRIIHVYGPTETTVFATFYPVNRIEDNAVSIPIGKPINETNAYILTENNRLQPIGAVGELCLSGTGVSRGYLNRPELTAEKFVPHPFNSGETMYRTGDLARWLPDGNIDFIGRIDDQVKIRGHRIELGEIEEELMRCQGVKEAVVIAKKRGNGDAALTAYVVPVRGAVVSNEEVRRQLARNLPAYMVPDAYIMLEELPLTANGKVNRRLLPEADGRPNPTEHRAPRNMTEEKLAIIWSEVLGRQQIGIDENFFEIGGHSLKAMAVTSRMLKDLAIDVPVNVLFEMPTIEGLAAYIDQGGHADDVKKTVFNQESTRHLFAFPPVLGYGIVYGKLAEQMPEYKIHAFDFIESDDRAVRYAEAISGLQPEGPLTLIGYSAGCGLAFEVAQTLEKNGRKVEKLLMIDSYMKNGVSDLEGRSIEADTAALMEANKDNEYMKIKTVADGIAKKMAAYYSYFVNLVHQGTVSCEIHLIKSEHAKPLPEWLSTWKEGTESSYDEYQGAGRHDEMLADVFVKTNADLIRQILGERAAVIGGA</sequence>
<organism evidence="7">
    <name type="scientific">Bacillus licheniformis</name>
    <dbReference type="NCBI Taxonomy" id="1402"/>
    <lineage>
        <taxon>Bacteria</taxon>
        <taxon>Bacillati</taxon>
        <taxon>Bacillota</taxon>
        <taxon>Bacilli</taxon>
        <taxon>Bacillales</taxon>
        <taxon>Bacillaceae</taxon>
        <taxon>Bacillus</taxon>
    </lineage>
</organism>
<keyword evidence="5" id="KW-0045">Antibiotic biosynthesis</keyword>
<dbReference type="Pfam" id="PF00501">
    <property type="entry name" value="AMP-binding"/>
    <property type="match status" value="1"/>
</dbReference>
<accession>O66071</accession>
<dbReference type="GO" id="GO:0008610">
    <property type="term" value="P:lipid biosynthetic process"/>
    <property type="evidence" value="ECO:0007669"/>
    <property type="project" value="UniProtKB-ARBA"/>
</dbReference>
<comment type="cofactor">
    <cofactor evidence="1">
        <name>pantetheine 4'-phosphate</name>
        <dbReference type="ChEBI" id="CHEBI:47942"/>
    </cofactor>
</comment>
<dbReference type="Gene3D" id="1.10.1200.10">
    <property type="entry name" value="ACP-like"/>
    <property type="match status" value="1"/>
</dbReference>
<dbReference type="Gene3D" id="1.10.287.490">
    <property type="entry name" value="Helix hairpin bin"/>
    <property type="match status" value="1"/>
</dbReference>
<dbReference type="SMR" id="O66071"/>
<evidence type="ECO:0000256" key="5">
    <source>
        <dbReference type="ARBA" id="ARBA00023194"/>
    </source>
</evidence>
<dbReference type="InterPro" id="IPR020845">
    <property type="entry name" value="AMP-binding_CS"/>
</dbReference>
<dbReference type="GO" id="GO:0017000">
    <property type="term" value="P:antibiotic biosynthetic process"/>
    <property type="evidence" value="ECO:0007669"/>
    <property type="project" value="UniProtKB-KW"/>
</dbReference>
<dbReference type="NCBIfam" id="TIGR01733">
    <property type="entry name" value="AA-adenyl-dom"/>
    <property type="match status" value="1"/>
</dbReference>
<dbReference type="PROSITE" id="PS00012">
    <property type="entry name" value="PHOSPHOPANTETHEINE"/>
    <property type="match status" value="1"/>
</dbReference>
<dbReference type="InterPro" id="IPR023213">
    <property type="entry name" value="CAT-like_dom_sf"/>
</dbReference>
<dbReference type="SUPFAM" id="SSF53474">
    <property type="entry name" value="alpha/beta-Hydrolases"/>
    <property type="match status" value="1"/>
</dbReference>
<proteinExistence type="inferred from homology"/>
<dbReference type="Gene3D" id="3.30.300.30">
    <property type="match status" value="1"/>
</dbReference>
<dbReference type="GO" id="GO:0044550">
    <property type="term" value="P:secondary metabolite biosynthetic process"/>
    <property type="evidence" value="ECO:0007669"/>
    <property type="project" value="UniProtKB-ARBA"/>
</dbReference>
<evidence type="ECO:0000256" key="4">
    <source>
        <dbReference type="ARBA" id="ARBA00022553"/>
    </source>
</evidence>
<dbReference type="PANTHER" id="PTHR45527">
    <property type="entry name" value="NONRIBOSOMAL PEPTIDE SYNTHETASE"/>
    <property type="match status" value="1"/>
</dbReference>
<dbReference type="SMART" id="SM00824">
    <property type="entry name" value="PKS_TE"/>
    <property type="match status" value="1"/>
</dbReference>
<keyword evidence="4" id="KW-0597">Phosphoprotein</keyword>
<dbReference type="GO" id="GO:0031177">
    <property type="term" value="F:phosphopantetheine binding"/>
    <property type="evidence" value="ECO:0007669"/>
    <property type="project" value="InterPro"/>
</dbReference>
<dbReference type="Gene3D" id="3.40.50.1820">
    <property type="entry name" value="alpha/beta hydrolase"/>
    <property type="match status" value="1"/>
</dbReference>
<dbReference type="Pfam" id="PF13193">
    <property type="entry name" value="AMP-binding_C"/>
    <property type="match status" value="1"/>
</dbReference>
<dbReference type="SUPFAM" id="SSF47336">
    <property type="entry name" value="ACP-like"/>
    <property type="match status" value="1"/>
</dbReference>